<dbReference type="Gene3D" id="3.40.50.1000">
    <property type="entry name" value="HAD superfamily/HAD-like"/>
    <property type="match status" value="1"/>
</dbReference>
<evidence type="ECO:0000313" key="9">
    <source>
        <dbReference type="EMBL" id="KAK6195822.1"/>
    </source>
</evidence>
<evidence type="ECO:0000256" key="4">
    <source>
        <dbReference type="ARBA" id="ARBA00022801"/>
    </source>
</evidence>
<evidence type="ECO:0000256" key="5">
    <source>
        <dbReference type="ARBA" id="ARBA00022842"/>
    </source>
</evidence>
<dbReference type="EC" id="3.1.3.96" evidence="7"/>
<dbReference type="SFLD" id="SFLDS00003">
    <property type="entry name" value="Haloacid_Dehalogenase"/>
    <property type="match status" value="1"/>
</dbReference>
<dbReference type="GO" id="GO:1990738">
    <property type="term" value="F:pseudouridine 5'-phosphatase activity"/>
    <property type="evidence" value="ECO:0007669"/>
    <property type="project" value="UniProtKB-EC"/>
</dbReference>
<dbReference type="InterPro" id="IPR036412">
    <property type="entry name" value="HAD-like_sf"/>
</dbReference>
<dbReference type="Pfam" id="PF13419">
    <property type="entry name" value="HAD_2"/>
    <property type="match status" value="1"/>
</dbReference>
<comment type="catalytic activity">
    <reaction evidence="6">
        <text>psi-UMP + H2O = pseudouridine + phosphate</text>
        <dbReference type="Rhea" id="RHEA:10944"/>
        <dbReference type="ChEBI" id="CHEBI:15377"/>
        <dbReference type="ChEBI" id="CHEBI:17802"/>
        <dbReference type="ChEBI" id="CHEBI:43474"/>
        <dbReference type="ChEBI" id="CHEBI:58380"/>
        <dbReference type="EC" id="3.1.3.96"/>
    </reaction>
</comment>
<dbReference type="InterPro" id="IPR023214">
    <property type="entry name" value="HAD_sf"/>
</dbReference>
<dbReference type="Proteomes" id="UP001347796">
    <property type="component" value="Unassembled WGS sequence"/>
</dbReference>
<reference evidence="9 10" key="1">
    <citation type="submission" date="2024-01" db="EMBL/GenBank/DDBJ databases">
        <title>The genome of the rayed Mediterranean limpet Patella caerulea (Linnaeus, 1758).</title>
        <authorList>
            <person name="Anh-Thu Weber A."/>
            <person name="Halstead-Nussloch G."/>
        </authorList>
    </citation>
    <scope>NUCLEOTIDE SEQUENCE [LARGE SCALE GENOMIC DNA]</scope>
    <source>
        <strain evidence="9">AATW-2023a</strain>
        <tissue evidence="9">Whole specimen</tissue>
    </source>
</reference>
<evidence type="ECO:0000256" key="8">
    <source>
        <dbReference type="ARBA" id="ARBA00083904"/>
    </source>
</evidence>
<evidence type="ECO:0000256" key="6">
    <source>
        <dbReference type="ARBA" id="ARBA00052504"/>
    </source>
</evidence>
<protein>
    <recommendedName>
        <fullName evidence="7">pseudouridine 5'-phosphatase</fullName>
        <ecNumber evidence="7">3.1.3.96</ecNumber>
    </recommendedName>
    <alternativeName>
        <fullName evidence="8">Pseudouridine-5'-monophosphatase</fullName>
    </alternativeName>
</protein>
<keyword evidence="10" id="KW-1185">Reference proteome</keyword>
<dbReference type="SFLD" id="SFLDG01135">
    <property type="entry name" value="C1.5.6:_HAD__Beta-PGM__Phospha"/>
    <property type="match status" value="1"/>
</dbReference>
<evidence type="ECO:0000256" key="3">
    <source>
        <dbReference type="ARBA" id="ARBA00022723"/>
    </source>
</evidence>
<comment type="caution">
    <text evidence="9">The sequence shown here is derived from an EMBL/GenBank/DDBJ whole genome shotgun (WGS) entry which is preliminary data.</text>
</comment>
<dbReference type="SUPFAM" id="SSF56784">
    <property type="entry name" value="HAD-like"/>
    <property type="match status" value="1"/>
</dbReference>
<dbReference type="EMBL" id="JAZGQO010000001">
    <property type="protein sequence ID" value="KAK6195822.1"/>
    <property type="molecule type" value="Genomic_DNA"/>
</dbReference>
<dbReference type="NCBIfam" id="TIGR01509">
    <property type="entry name" value="HAD-SF-IA-v3"/>
    <property type="match status" value="1"/>
</dbReference>
<dbReference type="Gene3D" id="1.10.150.240">
    <property type="entry name" value="Putative phosphatase, domain 2"/>
    <property type="match status" value="1"/>
</dbReference>
<name>A0AAN8Q376_PATCE</name>
<dbReference type="InterPro" id="IPR006439">
    <property type="entry name" value="HAD-SF_hydro_IA"/>
</dbReference>
<evidence type="ECO:0000256" key="2">
    <source>
        <dbReference type="ARBA" id="ARBA00006171"/>
    </source>
</evidence>
<dbReference type="InterPro" id="IPR023198">
    <property type="entry name" value="PGP-like_dom2"/>
</dbReference>
<evidence type="ECO:0000256" key="1">
    <source>
        <dbReference type="ARBA" id="ARBA00001946"/>
    </source>
</evidence>
<dbReference type="InterPro" id="IPR045228">
    <property type="entry name" value="Gpp1/Gpp2-like"/>
</dbReference>
<proteinExistence type="inferred from homology"/>
<comment type="similarity">
    <text evidence="2">Belongs to the HAD-like hydrolase superfamily. CbbY/CbbZ/Gph/YieH family.</text>
</comment>
<organism evidence="9 10">
    <name type="scientific">Patella caerulea</name>
    <name type="common">Rayed Mediterranean limpet</name>
    <dbReference type="NCBI Taxonomy" id="87958"/>
    <lineage>
        <taxon>Eukaryota</taxon>
        <taxon>Metazoa</taxon>
        <taxon>Spiralia</taxon>
        <taxon>Lophotrochozoa</taxon>
        <taxon>Mollusca</taxon>
        <taxon>Gastropoda</taxon>
        <taxon>Patellogastropoda</taxon>
        <taxon>Patelloidea</taxon>
        <taxon>Patellidae</taxon>
        <taxon>Patella</taxon>
    </lineage>
</organism>
<accession>A0AAN8Q376</accession>
<dbReference type="AlphaFoldDB" id="A0AAN8Q376"/>
<dbReference type="PANTHER" id="PTHR18901">
    <property type="entry name" value="2-DEOXYGLUCOSE-6-PHOSPHATE PHOSPHATASE 2"/>
    <property type="match status" value="1"/>
</dbReference>
<keyword evidence="3" id="KW-0479">Metal-binding</keyword>
<dbReference type="FunFam" id="1.10.150.240:FF:000001">
    <property type="entry name" value="Haloacid dehalogenase-like hydrolase domain"/>
    <property type="match status" value="1"/>
</dbReference>
<dbReference type="FunFam" id="3.40.50.1000:FF:000055">
    <property type="entry name" value="Haloacid dehalogenase-like hydrolase family protein"/>
    <property type="match status" value="1"/>
</dbReference>
<dbReference type="InterPro" id="IPR041492">
    <property type="entry name" value="HAD_2"/>
</dbReference>
<evidence type="ECO:0000313" key="10">
    <source>
        <dbReference type="Proteomes" id="UP001347796"/>
    </source>
</evidence>
<keyword evidence="5" id="KW-0460">Magnesium</keyword>
<sequence>MSAPRPVTHVIFDMDGLILDTERLYTIASQAVCSQYGKDFTWDIKVKQMGKKEIESVRIIIDELQLPLTPEEYIEKWRAEQINLFPTAPFLPGAEKLIKHLHDNNIPIAIATGSNSWSYNLKTSNHKEVFDLFHHVVKSSDDPDVKNGKPAPDCFHVCRNRFDSIPSPEKVLVFEDASNGVLAAHSAGMQVVWVPDPRADKTETSKLATLTINSLEEFNPQDFGLPTYCS</sequence>
<dbReference type="GO" id="GO:0046872">
    <property type="term" value="F:metal ion binding"/>
    <property type="evidence" value="ECO:0007669"/>
    <property type="project" value="UniProtKB-KW"/>
</dbReference>
<keyword evidence="4" id="KW-0378">Hydrolase</keyword>
<comment type="cofactor">
    <cofactor evidence="1">
        <name>Mg(2+)</name>
        <dbReference type="ChEBI" id="CHEBI:18420"/>
    </cofactor>
</comment>
<evidence type="ECO:0000256" key="7">
    <source>
        <dbReference type="ARBA" id="ARBA00066578"/>
    </source>
</evidence>
<dbReference type="PANTHER" id="PTHR18901:SF38">
    <property type="entry name" value="PSEUDOURIDINE-5'-PHOSPHATASE"/>
    <property type="match status" value="1"/>
</dbReference>
<gene>
    <name evidence="9" type="ORF">SNE40_001174</name>
</gene>
<dbReference type="CDD" id="cd07529">
    <property type="entry name" value="HAD_AtGPP-like"/>
    <property type="match status" value="1"/>
</dbReference>
<dbReference type="SFLD" id="SFLDG01129">
    <property type="entry name" value="C1.5:_HAD__Beta-PGM__Phosphata"/>
    <property type="match status" value="1"/>
</dbReference>